<dbReference type="EMBL" id="JADIKF010000036">
    <property type="protein sequence ID" value="MBM7128936.1"/>
    <property type="molecule type" value="Genomic_DNA"/>
</dbReference>
<evidence type="ECO:0000259" key="1">
    <source>
        <dbReference type="PROSITE" id="PS51186"/>
    </source>
</evidence>
<evidence type="ECO:0000313" key="2">
    <source>
        <dbReference type="EMBL" id="MBM7128936.1"/>
    </source>
</evidence>
<dbReference type="CDD" id="cd04301">
    <property type="entry name" value="NAT_SF"/>
    <property type="match status" value="1"/>
</dbReference>
<feature type="domain" description="N-acetyltransferase" evidence="1">
    <location>
        <begin position="22"/>
        <end position="177"/>
    </location>
</feature>
<accession>A0ABS2KCN2</accession>
<dbReference type="InterPro" id="IPR000182">
    <property type="entry name" value="GNAT_dom"/>
</dbReference>
<evidence type="ECO:0000313" key="3">
    <source>
        <dbReference type="Proteomes" id="UP001430193"/>
    </source>
</evidence>
<gene>
    <name evidence="2" type="ORF">ISS99_05310</name>
</gene>
<proteinExistence type="predicted"/>
<dbReference type="PROSITE" id="PS51186">
    <property type="entry name" value="GNAT"/>
    <property type="match status" value="1"/>
</dbReference>
<sequence>MSESSAAECSTDTGAQVALEDIGLRAATEADADFLREVFSSTRVDEFVRAGLPAEQIEPLLANQFSIQHDYYRRHYPVGRFDVITYGGIRVGRLYHDWSGDAAQLIDIALLPAYRGMGIGSHLMRGLVREAACKHVPMRLYVEHDNPVRALYRRLGFVTSGENGIYELMVRAAMPFDEEGPRQSSNDDFQSSAFA</sequence>
<dbReference type="Gene3D" id="3.40.630.30">
    <property type="match status" value="1"/>
</dbReference>
<name>A0ABS2KCN2_9GAMM</name>
<protein>
    <submittedName>
        <fullName evidence="2">GNAT family N-acetyltransferase</fullName>
    </submittedName>
</protein>
<dbReference type="Proteomes" id="UP001430193">
    <property type="component" value="Unassembled WGS sequence"/>
</dbReference>
<keyword evidence="3" id="KW-1185">Reference proteome</keyword>
<organism evidence="2 3">
    <name type="scientific">Dyella mobilis</name>
    <dbReference type="NCBI Taxonomy" id="1849582"/>
    <lineage>
        <taxon>Bacteria</taxon>
        <taxon>Pseudomonadati</taxon>
        <taxon>Pseudomonadota</taxon>
        <taxon>Gammaproteobacteria</taxon>
        <taxon>Lysobacterales</taxon>
        <taxon>Rhodanobacteraceae</taxon>
        <taxon>Dyella</taxon>
    </lineage>
</organism>
<dbReference type="Pfam" id="PF00583">
    <property type="entry name" value="Acetyltransf_1"/>
    <property type="match status" value="1"/>
</dbReference>
<reference evidence="2" key="1">
    <citation type="submission" date="2020-10" db="EMBL/GenBank/DDBJ databases">
        <title>Phylogeny of dyella-like bacteria.</title>
        <authorList>
            <person name="Fu J."/>
        </authorList>
    </citation>
    <scope>NUCLEOTIDE SEQUENCE</scope>
    <source>
        <strain evidence="2">DHON07</strain>
    </source>
</reference>
<dbReference type="SUPFAM" id="SSF55729">
    <property type="entry name" value="Acyl-CoA N-acyltransferases (Nat)"/>
    <property type="match status" value="1"/>
</dbReference>
<dbReference type="InterPro" id="IPR016181">
    <property type="entry name" value="Acyl_CoA_acyltransferase"/>
</dbReference>
<comment type="caution">
    <text evidence="2">The sequence shown here is derived from an EMBL/GenBank/DDBJ whole genome shotgun (WGS) entry which is preliminary data.</text>
</comment>
<dbReference type="RefSeq" id="WP_204630557.1">
    <property type="nucleotide sequence ID" value="NZ_BSOC01000007.1"/>
</dbReference>